<dbReference type="GO" id="GO:0005829">
    <property type="term" value="C:cytosol"/>
    <property type="evidence" value="ECO:0007669"/>
    <property type="project" value="TreeGrafter"/>
</dbReference>
<dbReference type="Pfam" id="PF03466">
    <property type="entry name" value="LysR_substrate"/>
    <property type="match status" value="1"/>
</dbReference>
<gene>
    <name evidence="2" type="ORF">BSU04_20475</name>
</gene>
<dbReference type="InterPro" id="IPR050950">
    <property type="entry name" value="HTH-type_LysR_regulators"/>
</dbReference>
<dbReference type="AlphaFoldDB" id="A0A226WZX3"/>
<dbReference type="Gene3D" id="3.40.190.10">
    <property type="entry name" value="Periplasmic binding protein-like II"/>
    <property type="match status" value="2"/>
</dbReference>
<dbReference type="Proteomes" id="UP000214720">
    <property type="component" value="Unassembled WGS sequence"/>
</dbReference>
<organism evidence="2 3">
    <name type="scientific">Caballeronia sordidicola</name>
    <name type="common">Burkholderia sordidicola</name>
    <dbReference type="NCBI Taxonomy" id="196367"/>
    <lineage>
        <taxon>Bacteria</taxon>
        <taxon>Pseudomonadati</taxon>
        <taxon>Pseudomonadota</taxon>
        <taxon>Betaproteobacteria</taxon>
        <taxon>Burkholderiales</taxon>
        <taxon>Burkholderiaceae</taxon>
        <taxon>Caballeronia</taxon>
    </lineage>
</organism>
<dbReference type="SUPFAM" id="SSF53850">
    <property type="entry name" value="Periplasmic binding protein-like II"/>
    <property type="match status" value="1"/>
</dbReference>
<evidence type="ECO:0000313" key="3">
    <source>
        <dbReference type="Proteomes" id="UP000214720"/>
    </source>
</evidence>
<reference evidence="3" key="1">
    <citation type="submission" date="2017-01" db="EMBL/GenBank/DDBJ databases">
        <title>Genome Analysis of Deinococcus marmoris KOPRI26562.</title>
        <authorList>
            <person name="Kim J.H."/>
            <person name="Oh H.-M."/>
        </authorList>
    </citation>
    <scope>NUCLEOTIDE SEQUENCE [LARGE SCALE GENOMIC DNA]</scope>
    <source>
        <strain evidence="3">PAMC 26633</strain>
    </source>
</reference>
<name>A0A226WZX3_CABSO</name>
<evidence type="ECO:0000259" key="1">
    <source>
        <dbReference type="Pfam" id="PF03466"/>
    </source>
</evidence>
<dbReference type="InterPro" id="IPR005119">
    <property type="entry name" value="LysR_subst-bd"/>
</dbReference>
<dbReference type="PANTHER" id="PTHR30419:SF8">
    <property type="entry name" value="NITROGEN ASSIMILATION TRANSCRIPTIONAL ACTIVATOR-RELATED"/>
    <property type="match status" value="1"/>
</dbReference>
<dbReference type="PANTHER" id="PTHR30419">
    <property type="entry name" value="HTH-TYPE TRANSCRIPTIONAL REGULATOR YBHD"/>
    <property type="match status" value="1"/>
</dbReference>
<comment type="caution">
    <text evidence="2">The sequence shown here is derived from an EMBL/GenBank/DDBJ whole genome shotgun (WGS) entry which is preliminary data.</text>
</comment>
<evidence type="ECO:0000313" key="2">
    <source>
        <dbReference type="EMBL" id="OXC76735.1"/>
    </source>
</evidence>
<dbReference type="GO" id="GO:0006355">
    <property type="term" value="P:regulation of DNA-templated transcription"/>
    <property type="evidence" value="ECO:0007669"/>
    <property type="project" value="TreeGrafter"/>
</dbReference>
<feature type="domain" description="LysR substrate-binding" evidence="1">
    <location>
        <begin position="10"/>
        <end position="150"/>
    </location>
</feature>
<sequence length="160" mass="17844">MIGRIPEREQAVGFTFEPLYHESQLFVVKKNHPILNGETFSLHNITDYPFVITGFQESIRQDVERFLAAQGIPLFEPTVAINNPDLGRNLLSKSDAIWCTPLGVVEQDIVAGTLVELPIDTSYLRATIGMTTRADQPLEGLNLAFAETIRVITQNLADTF</sequence>
<accession>A0A226WZX3</accession>
<dbReference type="EMBL" id="MTHB01000119">
    <property type="protein sequence ID" value="OXC76735.1"/>
    <property type="molecule type" value="Genomic_DNA"/>
</dbReference>
<protein>
    <submittedName>
        <fullName evidence="2">Pca operon transcriptional activator PcaQ</fullName>
    </submittedName>
</protein>
<proteinExistence type="predicted"/>